<evidence type="ECO:0000256" key="5">
    <source>
        <dbReference type="SAM" id="Phobius"/>
    </source>
</evidence>
<dbReference type="Pfam" id="PF00084">
    <property type="entry name" value="Sushi"/>
    <property type="match status" value="1"/>
</dbReference>
<dbReference type="PANTHER" id="PTHR45656:SF4">
    <property type="entry name" value="PROTEIN CBR-CLEC-78"/>
    <property type="match status" value="1"/>
</dbReference>
<dbReference type="SUPFAM" id="SSF57535">
    <property type="entry name" value="Complement control module/SCR domain"/>
    <property type="match status" value="1"/>
</dbReference>
<evidence type="ECO:0000256" key="3">
    <source>
        <dbReference type="ARBA" id="ARBA00023157"/>
    </source>
</evidence>
<dbReference type="EMBL" id="JAULUE010002050">
    <property type="protein sequence ID" value="KAK5905204.1"/>
    <property type="molecule type" value="Genomic_DNA"/>
</dbReference>
<name>A0AAN8CK37_9TELE</name>
<sequence>MHMSYSLLNLNCFSPLTPAEVLEPCSHPGTPTYGVPSSNKIQFQAGETLHYSCLPGHQLLGEPVLHCVPGHPSQWSGLPPVCKAHPANAEHRLDVSTADLRMEGAQVAFAVFIPIVLLLSLIIGIYLYYSKHQRKLLQLSLSSNLQYENISGESTCDNSVYETTDTREYEVSI</sequence>
<keyword evidence="3" id="KW-1015">Disulfide bond</keyword>
<feature type="domain" description="Sushi" evidence="6">
    <location>
        <begin position="23"/>
        <end position="84"/>
    </location>
</feature>
<keyword evidence="5" id="KW-0812">Transmembrane</keyword>
<dbReference type="InterPro" id="IPR051277">
    <property type="entry name" value="SEZ6_CSMD_C4BPB_Regulators"/>
</dbReference>
<dbReference type="Gene3D" id="2.10.70.10">
    <property type="entry name" value="Complement Module, domain 1"/>
    <property type="match status" value="1"/>
</dbReference>
<dbReference type="PANTHER" id="PTHR45656">
    <property type="entry name" value="PROTEIN CBR-CLEC-78"/>
    <property type="match status" value="1"/>
</dbReference>
<reference evidence="7 8" key="1">
    <citation type="journal article" date="2023" name="Mol. Biol. Evol.">
        <title>Genomics of Secondarily Temperate Adaptation in the Only Non-Antarctic Icefish.</title>
        <authorList>
            <person name="Rivera-Colon A.G."/>
            <person name="Rayamajhi N."/>
            <person name="Minhas B.F."/>
            <person name="Madrigal G."/>
            <person name="Bilyk K.T."/>
            <person name="Yoon V."/>
            <person name="Hune M."/>
            <person name="Gregory S."/>
            <person name="Cheng C.H.C."/>
            <person name="Catchen J.M."/>
        </authorList>
    </citation>
    <scope>NUCLEOTIDE SEQUENCE [LARGE SCALE GENOMIC DNA]</scope>
    <source>
        <strain evidence="7">JC2023a</strain>
    </source>
</reference>
<dbReference type="AlphaFoldDB" id="A0AAN8CK37"/>
<dbReference type="InterPro" id="IPR035976">
    <property type="entry name" value="Sushi/SCR/CCP_sf"/>
</dbReference>
<evidence type="ECO:0000256" key="2">
    <source>
        <dbReference type="ARBA" id="ARBA00022737"/>
    </source>
</evidence>
<evidence type="ECO:0000256" key="4">
    <source>
        <dbReference type="PROSITE-ProRule" id="PRU00302"/>
    </source>
</evidence>
<dbReference type="FunFam" id="2.10.70.10:FF:000010">
    <property type="entry name" value="Seizure related 6 homolog like"/>
    <property type="match status" value="1"/>
</dbReference>
<keyword evidence="4" id="KW-0768">Sushi</keyword>
<evidence type="ECO:0000259" key="6">
    <source>
        <dbReference type="PROSITE" id="PS50923"/>
    </source>
</evidence>
<dbReference type="SMART" id="SM00032">
    <property type="entry name" value="CCP"/>
    <property type="match status" value="1"/>
</dbReference>
<dbReference type="CDD" id="cd00033">
    <property type="entry name" value="CCP"/>
    <property type="match status" value="1"/>
</dbReference>
<keyword evidence="5" id="KW-1133">Transmembrane helix</keyword>
<evidence type="ECO:0000313" key="7">
    <source>
        <dbReference type="EMBL" id="KAK5905204.1"/>
    </source>
</evidence>
<evidence type="ECO:0000256" key="1">
    <source>
        <dbReference type="ARBA" id="ARBA00022729"/>
    </source>
</evidence>
<keyword evidence="1" id="KW-0732">Signal</keyword>
<organism evidence="7 8">
    <name type="scientific">Champsocephalus esox</name>
    <name type="common">pike icefish</name>
    <dbReference type="NCBI Taxonomy" id="159716"/>
    <lineage>
        <taxon>Eukaryota</taxon>
        <taxon>Metazoa</taxon>
        <taxon>Chordata</taxon>
        <taxon>Craniata</taxon>
        <taxon>Vertebrata</taxon>
        <taxon>Euteleostomi</taxon>
        <taxon>Actinopterygii</taxon>
        <taxon>Neopterygii</taxon>
        <taxon>Teleostei</taxon>
        <taxon>Neoteleostei</taxon>
        <taxon>Acanthomorphata</taxon>
        <taxon>Eupercaria</taxon>
        <taxon>Perciformes</taxon>
        <taxon>Notothenioidei</taxon>
        <taxon>Channichthyidae</taxon>
        <taxon>Champsocephalus</taxon>
    </lineage>
</organism>
<dbReference type="Proteomes" id="UP001335648">
    <property type="component" value="Unassembled WGS sequence"/>
</dbReference>
<keyword evidence="5" id="KW-0472">Membrane</keyword>
<keyword evidence="2" id="KW-0677">Repeat</keyword>
<keyword evidence="8" id="KW-1185">Reference proteome</keyword>
<gene>
    <name evidence="7" type="ORF">CesoFtcFv8_006690</name>
</gene>
<dbReference type="PROSITE" id="PS50923">
    <property type="entry name" value="SUSHI"/>
    <property type="match status" value="1"/>
</dbReference>
<protein>
    <recommendedName>
        <fullName evidence="6">Sushi domain-containing protein</fullName>
    </recommendedName>
</protein>
<evidence type="ECO:0000313" key="8">
    <source>
        <dbReference type="Proteomes" id="UP001335648"/>
    </source>
</evidence>
<comment type="caution">
    <text evidence="7">The sequence shown here is derived from an EMBL/GenBank/DDBJ whole genome shotgun (WGS) entry which is preliminary data.</text>
</comment>
<feature type="transmembrane region" description="Helical" evidence="5">
    <location>
        <begin position="107"/>
        <end position="129"/>
    </location>
</feature>
<proteinExistence type="predicted"/>
<comment type="caution">
    <text evidence="4">Lacks conserved residue(s) required for the propagation of feature annotation.</text>
</comment>
<dbReference type="InterPro" id="IPR000436">
    <property type="entry name" value="Sushi_SCR_CCP_dom"/>
</dbReference>
<accession>A0AAN8CK37</accession>